<keyword evidence="8" id="KW-0119">Carbohydrate metabolism</keyword>
<dbReference type="InterPro" id="IPR001579">
    <property type="entry name" value="Glyco_hydro_18_chit_AS"/>
</dbReference>
<dbReference type="InterPro" id="IPR050314">
    <property type="entry name" value="Glycosyl_Hydrlase_18"/>
</dbReference>
<dbReference type="GO" id="GO:0008061">
    <property type="term" value="F:chitin binding"/>
    <property type="evidence" value="ECO:0007669"/>
    <property type="project" value="InterPro"/>
</dbReference>
<evidence type="ECO:0000256" key="7">
    <source>
        <dbReference type="ARBA" id="ARBA00023024"/>
    </source>
</evidence>
<dbReference type="EC" id="3.2.1.14" evidence="4"/>
<evidence type="ECO:0000256" key="10">
    <source>
        <dbReference type="ARBA" id="ARBA00023326"/>
    </source>
</evidence>
<gene>
    <name evidence="13" type="ORF">K504DRAFT_462822</name>
</gene>
<dbReference type="SMART" id="SM00636">
    <property type="entry name" value="Glyco_18"/>
    <property type="match status" value="1"/>
</dbReference>
<dbReference type="AlphaFoldDB" id="A0A6G1JUG5"/>
<dbReference type="Pfam" id="PF00704">
    <property type="entry name" value="Glyco_hydro_18"/>
    <property type="match status" value="1"/>
</dbReference>
<feature type="domain" description="GH18" evidence="12">
    <location>
        <begin position="7"/>
        <end position="385"/>
    </location>
</feature>
<dbReference type="InterPro" id="IPR017853">
    <property type="entry name" value="GH"/>
</dbReference>
<dbReference type="Gene3D" id="3.20.20.80">
    <property type="entry name" value="Glycosidases"/>
    <property type="match status" value="1"/>
</dbReference>
<evidence type="ECO:0000256" key="5">
    <source>
        <dbReference type="ARBA" id="ARBA00022525"/>
    </source>
</evidence>
<dbReference type="Gene3D" id="3.10.50.10">
    <property type="match status" value="1"/>
</dbReference>
<keyword evidence="14" id="KW-1185">Reference proteome</keyword>
<keyword evidence="7" id="KW-0146">Chitin degradation</keyword>
<evidence type="ECO:0000256" key="6">
    <source>
        <dbReference type="ARBA" id="ARBA00022801"/>
    </source>
</evidence>
<accession>A0A6G1JUG5</accession>
<evidence type="ECO:0000256" key="11">
    <source>
        <dbReference type="RuleBase" id="RU000489"/>
    </source>
</evidence>
<reference evidence="13" key="1">
    <citation type="journal article" date="2020" name="Stud. Mycol.">
        <title>101 Dothideomycetes genomes: a test case for predicting lifestyles and emergence of pathogens.</title>
        <authorList>
            <person name="Haridas S."/>
            <person name="Albert R."/>
            <person name="Binder M."/>
            <person name="Bloem J."/>
            <person name="Labutti K."/>
            <person name="Salamov A."/>
            <person name="Andreopoulos B."/>
            <person name="Baker S."/>
            <person name="Barry K."/>
            <person name="Bills G."/>
            <person name="Bluhm B."/>
            <person name="Cannon C."/>
            <person name="Castanera R."/>
            <person name="Culley D."/>
            <person name="Daum C."/>
            <person name="Ezra D."/>
            <person name="Gonzalez J."/>
            <person name="Henrissat B."/>
            <person name="Kuo A."/>
            <person name="Liang C."/>
            <person name="Lipzen A."/>
            <person name="Lutzoni F."/>
            <person name="Magnuson J."/>
            <person name="Mondo S."/>
            <person name="Nolan M."/>
            <person name="Ohm R."/>
            <person name="Pangilinan J."/>
            <person name="Park H.-J."/>
            <person name="Ramirez L."/>
            <person name="Alfaro M."/>
            <person name="Sun H."/>
            <person name="Tritt A."/>
            <person name="Yoshinaga Y."/>
            <person name="Zwiers L.-H."/>
            <person name="Turgeon B."/>
            <person name="Goodwin S."/>
            <person name="Spatafora J."/>
            <person name="Crous P."/>
            <person name="Grigoriev I."/>
        </authorList>
    </citation>
    <scope>NUCLEOTIDE SEQUENCE</scope>
    <source>
        <strain evidence="13">CBS 279.74</strain>
    </source>
</reference>
<dbReference type="InterPro" id="IPR011583">
    <property type="entry name" value="Chitinase_II/V-like_cat"/>
</dbReference>
<evidence type="ECO:0000256" key="9">
    <source>
        <dbReference type="ARBA" id="ARBA00023295"/>
    </source>
</evidence>
<keyword evidence="10" id="KW-0624">Polysaccharide degradation</keyword>
<dbReference type="PROSITE" id="PS01095">
    <property type="entry name" value="GH18_1"/>
    <property type="match status" value="1"/>
</dbReference>
<sequence length="412" mass="45464">MGGGDGYRSVAYFTNWSIYGRKYFPKDIPVSKLTHILYAFADNNDQGEVFLTDKWSDCDIHWPPGDSWNDSGNNLYGCLKQLAIHKKANRNLKTLLSIGGWTYTQISKHLDGPASTPEGRKRFADSCVKLIKDLGFDGIDVDWEYPANPEQGQHLLLLLREIRCAMDEYAETLAGGYGGEKPKFLLSIAAPAGAAKYANYPLREIGEVLDFVNLMAYDFAGSWDAHAGHHANLYHANSCPTSTPFNTAGVIQAYIAAGIPSSKMVLGQPLYGRAYKNTAGIGKPFSGIGDADQERYSWEAGVWDFKALPHPGATEYIDEEAGASYSFEESTGTLISYDNEEIARRKAEYIKQNNLGGAMWWELSGDRPLGEGSLIETVANSLGGPDCGRLDQSKNWLNYPDSQYNNLKEGFP</sequence>
<evidence type="ECO:0000313" key="13">
    <source>
        <dbReference type="EMBL" id="KAF2704249.1"/>
    </source>
</evidence>
<comment type="similarity">
    <text evidence="3">Belongs to the glycosyl hydrolase 18 family. Chitinase class V subfamily.</text>
</comment>
<organism evidence="13 14">
    <name type="scientific">Pleomassaria siparia CBS 279.74</name>
    <dbReference type="NCBI Taxonomy" id="1314801"/>
    <lineage>
        <taxon>Eukaryota</taxon>
        <taxon>Fungi</taxon>
        <taxon>Dikarya</taxon>
        <taxon>Ascomycota</taxon>
        <taxon>Pezizomycotina</taxon>
        <taxon>Dothideomycetes</taxon>
        <taxon>Pleosporomycetidae</taxon>
        <taxon>Pleosporales</taxon>
        <taxon>Pleomassariaceae</taxon>
        <taxon>Pleomassaria</taxon>
    </lineage>
</organism>
<dbReference type="GO" id="GO:0000272">
    <property type="term" value="P:polysaccharide catabolic process"/>
    <property type="evidence" value="ECO:0007669"/>
    <property type="project" value="UniProtKB-KW"/>
</dbReference>
<dbReference type="OrthoDB" id="76388at2759"/>
<evidence type="ECO:0000259" key="12">
    <source>
        <dbReference type="PROSITE" id="PS51910"/>
    </source>
</evidence>
<dbReference type="GO" id="GO:0008843">
    <property type="term" value="F:endochitinase activity"/>
    <property type="evidence" value="ECO:0007669"/>
    <property type="project" value="UniProtKB-EC"/>
</dbReference>
<dbReference type="CDD" id="cd06548">
    <property type="entry name" value="GH18_chitinase"/>
    <property type="match status" value="1"/>
</dbReference>
<dbReference type="SUPFAM" id="SSF51445">
    <property type="entry name" value="(Trans)glycosidases"/>
    <property type="match status" value="1"/>
</dbReference>
<dbReference type="PANTHER" id="PTHR11177:SF317">
    <property type="entry name" value="CHITINASE 12-RELATED"/>
    <property type="match status" value="1"/>
</dbReference>
<evidence type="ECO:0000313" key="14">
    <source>
        <dbReference type="Proteomes" id="UP000799428"/>
    </source>
</evidence>
<evidence type="ECO:0000256" key="3">
    <source>
        <dbReference type="ARBA" id="ARBA00008682"/>
    </source>
</evidence>
<proteinExistence type="inferred from homology"/>
<dbReference type="PANTHER" id="PTHR11177">
    <property type="entry name" value="CHITINASE"/>
    <property type="match status" value="1"/>
</dbReference>
<name>A0A6G1JUG5_9PLEO</name>
<keyword evidence="9 11" id="KW-0326">Glycosidase</keyword>
<protein>
    <recommendedName>
        <fullName evidence="4">chitinase</fullName>
        <ecNumber evidence="4">3.2.1.14</ecNumber>
    </recommendedName>
</protein>
<comment type="catalytic activity">
    <reaction evidence="1">
        <text>Random endo-hydrolysis of N-acetyl-beta-D-glucosaminide (1-&gt;4)-beta-linkages in chitin and chitodextrins.</text>
        <dbReference type="EC" id="3.2.1.14"/>
    </reaction>
</comment>
<dbReference type="InterPro" id="IPR001223">
    <property type="entry name" value="Glyco_hydro18_cat"/>
</dbReference>
<evidence type="ECO:0000256" key="2">
    <source>
        <dbReference type="ARBA" id="ARBA00004613"/>
    </source>
</evidence>
<dbReference type="GO" id="GO:0005576">
    <property type="term" value="C:extracellular region"/>
    <property type="evidence" value="ECO:0007669"/>
    <property type="project" value="UniProtKB-SubCell"/>
</dbReference>
<dbReference type="PROSITE" id="PS51910">
    <property type="entry name" value="GH18_2"/>
    <property type="match status" value="1"/>
</dbReference>
<dbReference type="GO" id="GO:0006032">
    <property type="term" value="P:chitin catabolic process"/>
    <property type="evidence" value="ECO:0007669"/>
    <property type="project" value="UniProtKB-KW"/>
</dbReference>
<keyword evidence="6 11" id="KW-0378">Hydrolase</keyword>
<evidence type="ECO:0000256" key="4">
    <source>
        <dbReference type="ARBA" id="ARBA00012729"/>
    </source>
</evidence>
<dbReference type="SUPFAM" id="SSF54556">
    <property type="entry name" value="Chitinase insertion domain"/>
    <property type="match status" value="1"/>
</dbReference>
<comment type="subcellular location">
    <subcellularLocation>
        <location evidence="2">Secreted</location>
    </subcellularLocation>
</comment>
<dbReference type="InterPro" id="IPR029070">
    <property type="entry name" value="Chitinase_insertion_sf"/>
</dbReference>
<dbReference type="EMBL" id="MU005783">
    <property type="protein sequence ID" value="KAF2704249.1"/>
    <property type="molecule type" value="Genomic_DNA"/>
</dbReference>
<keyword evidence="5" id="KW-0964">Secreted</keyword>
<evidence type="ECO:0000256" key="8">
    <source>
        <dbReference type="ARBA" id="ARBA00023277"/>
    </source>
</evidence>
<evidence type="ECO:0000256" key="1">
    <source>
        <dbReference type="ARBA" id="ARBA00000822"/>
    </source>
</evidence>
<dbReference type="Proteomes" id="UP000799428">
    <property type="component" value="Unassembled WGS sequence"/>
</dbReference>
<dbReference type="FunFam" id="3.20.20.80:FF:000075">
    <property type="entry name" value="Sporulation-specific chitinase"/>
    <property type="match status" value="1"/>
</dbReference>